<dbReference type="Gene3D" id="2.10.109.10">
    <property type="entry name" value="Umud Fragment, subunit A"/>
    <property type="match status" value="1"/>
</dbReference>
<keyword evidence="3 7" id="KW-0378">Hydrolase</keyword>
<evidence type="ECO:0000256" key="1">
    <source>
        <dbReference type="ARBA" id="ARBA00007484"/>
    </source>
</evidence>
<keyword evidence="6" id="KW-0742">SOS response</keyword>
<evidence type="ECO:0000256" key="7">
    <source>
        <dbReference type="RuleBase" id="RU003991"/>
    </source>
</evidence>
<dbReference type="PANTHER" id="PTHR33516">
    <property type="entry name" value="LEXA REPRESSOR"/>
    <property type="match status" value="1"/>
</dbReference>
<organism evidence="9 10">
    <name type="scientific">Deefgea piscis</name>
    <dbReference type="NCBI Taxonomy" id="2739061"/>
    <lineage>
        <taxon>Bacteria</taxon>
        <taxon>Pseudomonadati</taxon>
        <taxon>Pseudomonadota</taxon>
        <taxon>Betaproteobacteria</taxon>
        <taxon>Neisseriales</taxon>
        <taxon>Chitinibacteraceae</taxon>
        <taxon>Deefgea</taxon>
    </lineage>
</organism>
<dbReference type="EC" id="2.7.7.7" evidence="9"/>
<dbReference type="InterPro" id="IPR039418">
    <property type="entry name" value="LexA-like"/>
</dbReference>
<comment type="similarity">
    <text evidence="1 7">Belongs to the peptidase S24 family.</text>
</comment>
<dbReference type="InterPro" id="IPR050077">
    <property type="entry name" value="LexA_repressor"/>
</dbReference>
<dbReference type="SUPFAM" id="SSF51306">
    <property type="entry name" value="LexA/Signal peptidase"/>
    <property type="match status" value="1"/>
</dbReference>
<dbReference type="PRINTS" id="PR00726">
    <property type="entry name" value="LEXASERPTASE"/>
</dbReference>
<dbReference type="NCBIfam" id="NF007621">
    <property type="entry name" value="PRK10276.1"/>
    <property type="match status" value="1"/>
</dbReference>
<evidence type="ECO:0000256" key="2">
    <source>
        <dbReference type="ARBA" id="ARBA00022763"/>
    </source>
</evidence>
<dbReference type="GO" id="GO:0003677">
    <property type="term" value="F:DNA binding"/>
    <property type="evidence" value="ECO:0007669"/>
    <property type="project" value="InterPro"/>
</dbReference>
<keyword evidence="2" id="KW-0227">DNA damage</keyword>
<keyword evidence="9" id="KW-0614">Plasmid</keyword>
<dbReference type="PANTHER" id="PTHR33516:SF2">
    <property type="entry name" value="LEXA REPRESSOR-RELATED"/>
    <property type="match status" value="1"/>
</dbReference>
<dbReference type="GO" id="GO:0009432">
    <property type="term" value="P:SOS response"/>
    <property type="evidence" value="ECO:0007669"/>
    <property type="project" value="UniProtKB-KW"/>
</dbReference>
<dbReference type="RefSeq" id="WP_173534757.1">
    <property type="nucleotide sequence ID" value="NZ_CP054144.1"/>
</dbReference>
<feature type="domain" description="Peptidase S24/S26A/S26B/S26C" evidence="8">
    <location>
        <begin position="32"/>
        <end position="142"/>
    </location>
</feature>
<evidence type="ECO:0000256" key="5">
    <source>
        <dbReference type="ARBA" id="ARBA00023204"/>
    </source>
</evidence>
<dbReference type="AlphaFoldDB" id="A0A6M8SXC7"/>
<name>A0A6M8SXC7_9NEIS</name>
<dbReference type="GO" id="GO:0006355">
    <property type="term" value="P:regulation of DNA-templated transcription"/>
    <property type="evidence" value="ECO:0007669"/>
    <property type="project" value="InterPro"/>
</dbReference>
<dbReference type="EMBL" id="CP054144">
    <property type="protein sequence ID" value="QKJ68256.1"/>
    <property type="molecule type" value="Genomic_DNA"/>
</dbReference>
<dbReference type="InterPro" id="IPR036286">
    <property type="entry name" value="LexA/Signal_pep-like_sf"/>
</dbReference>
<dbReference type="CDD" id="cd06529">
    <property type="entry name" value="S24_LexA-like"/>
    <property type="match status" value="1"/>
</dbReference>
<dbReference type="Proteomes" id="UP000504844">
    <property type="component" value="Plasmid unnamed1"/>
</dbReference>
<dbReference type="InterPro" id="IPR015927">
    <property type="entry name" value="Peptidase_S24_S26A/B/C"/>
</dbReference>
<dbReference type="KEGG" id="dee:HQN60_15705"/>
<dbReference type="Pfam" id="PF00717">
    <property type="entry name" value="Peptidase_S24"/>
    <property type="match status" value="1"/>
</dbReference>
<keyword evidence="10" id="KW-1185">Reference proteome</keyword>
<evidence type="ECO:0000256" key="6">
    <source>
        <dbReference type="ARBA" id="ARBA00023236"/>
    </source>
</evidence>
<evidence type="ECO:0000313" key="9">
    <source>
        <dbReference type="EMBL" id="QKJ68256.1"/>
    </source>
</evidence>
<evidence type="ECO:0000313" key="10">
    <source>
        <dbReference type="Proteomes" id="UP000504844"/>
    </source>
</evidence>
<evidence type="ECO:0000256" key="4">
    <source>
        <dbReference type="ARBA" id="ARBA00022813"/>
    </source>
</evidence>
<evidence type="ECO:0000259" key="8">
    <source>
        <dbReference type="Pfam" id="PF00717"/>
    </source>
</evidence>
<protein>
    <submittedName>
        <fullName evidence="9">Translesion error-prone DNA polymerase V autoproteolytic subunit</fullName>
        <ecNumber evidence="9">2.7.7.7</ecNumber>
    </submittedName>
</protein>
<dbReference type="InterPro" id="IPR006197">
    <property type="entry name" value="Peptidase_S24_LexA"/>
</dbReference>
<keyword evidence="9" id="KW-0548">Nucleotidyltransferase</keyword>
<evidence type="ECO:0000256" key="3">
    <source>
        <dbReference type="ARBA" id="ARBA00022801"/>
    </source>
</evidence>
<keyword evidence="4 7" id="KW-0068">Autocatalytic cleavage</keyword>
<keyword evidence="5" id="KW-0234">DNA repair</keyword>
<sequence length="149" mass="16583">MSAELLHDQHWRVFRCPPDQPTNRIAYCATPIPAGFPSPAEGYLDDYLSLDEHMIQDKASTLLLRAKGDSMIEEHICDGDLLIVDRGRQAKSGDIVVATLDGEFTLKRLLICGKNLILQPANPDYQPITVSPEQEFEVFGVVSGIARQF</sequence>
<proteinExistence type="inferred from homology"/>
<dbReference type="GO" id="GO:0016787">
    <property type="term" value="F:hydrolase activity"/>
    <property type="evidence" value="ECO:0007669"/>
    <property type="project" value="UniProtKB-KW"/>
</dbReference>
<dbReference type="GO" id="GO:0003887">
    <property type="term" value="F:DNA-directed DNA polymerase activity"/>
    <property type="evidence" value="ECO:0007669"/>
    <property type="project" value="UniProtKB-EC"/>
</dbReference>
<accession>A0A6M8SXC7</accession>
<dbReference type="GO" id="GO:0006281">
    <property type="term" value="P:DNA repair"/>
    <property type="evidence" value="ECO:0007669"/>
    <property type="project" value="UniProtKB-KW"/>
</dbReference>
<geneLocation type="plasmid" evidence="9 10">
    <name>unnamed1</name>
</geneLocation>
<reference evidence="9 10" key="1">
    <citation type="submission" date="2020-05" db="EMBL/GenBank/DDBJ databases">
        <title>Complete genome sequence of Deefgea sp. D17.</title>
        <authorList>
            <person name="Bae J.-W."/>
            <person name="Han J.E."/>
        </authorList>
    </citation>
    <scope>NUCLEOTIDE SEQUENCE [LARGE SCALE GENOMIC DNA]</scope>
    <source>
        <strain evidence="9 10">D17</strain>
        <plasmid evidence="9 10">unnamed1</plasmid>
    </source>
</reference>
<gene>
    <name evidence="9" type="primary">umuD</name>
    <name evidence="9" type="ORF">HQN60_15705</name>
</gene>
<keyword evidence="9" id="KW-0808">Transferase</keyword>